<reference evidence="2" key="1">
    <citation type="submission" date="2014-11" db="EMBL/GenBank/DDBJ databases">
        <authorList>
            <person name="Otto D Thomas"/>
            <person name="Naeem Raeece"/>
        </authorList>
    </citation>
    <scope>NUCLEOTIDE SEQUENCE</scope>
</reference>
<organism evidence="2">
    <name type="scientific">Chromera velia CCMP2878</name>
    <dbReference type="NCBI Taxonomy" id="1169474"/>
    <lineage>
        <taxon>Eukaryota</taxon>
        <taxon>Sar</taxon>
        <taxon>Alveolata</taxon>
        <taxon>Colpodellida</taxon>
        <taxon>Chromeraceae</taxon>
        <taxon>Chromera</taxon>
    </lineage>
</organism>
<accession>A0A0G4I9Y0</accession>
<feature type="signal peptide" evidence="1">
    <location>
        <begin position="1"/>
        <end position="15"/>
    </location>
</feature>
<evidence type="ECO:0000256" key="1">
    <source>
        <dbReference type="SAM" id="SignalP"/>
    </source>
</evidence>
<keyword evidence="1" id="KW-0732">Signal</keyword>
<dbReference type="VEuPathDB" id="CryptoDB:Cvel_12307"/>
<gene>
    <name evidence="2" type="ORF">Cvel_12307</name>
</gene>
<proteinExistence type="predicted"/>
<evidence type="ECO:0000313" key="2">
    <source>
        <dbReference type="EMBL" id="CEM53842.1"/>
    </source>
</evidence>
<dbReference type="AlphaFoldDB" id="A0A0G4I9Y0"/>
<protein>
    <submittedName>
        <fullName evidence="2">Uncharacterized protein</fullName>
    </submittedName>
</protein>
<name>A0A0G4I9Y0_9ALVE</name>
<feature type="chain" id="PRO_5012678148" evidence="1">
    <location>
        <begin position="16"/>
        <end position="220"/>
    </location>
</feature>
<sequence>MRAICFLSLFGSATAALHPLVESLKMIEKTQAIQSEELPWSDEVQKALELCRSVSKGNSCAASQLSHSFAPMLATMGIAPEDPHASLRAKCRGFETKVRCATIASRVESTQPLATEDPKQKAADEIEISWKPDFEMIPMLSKELSHCRCVETQTRGVEDSAALASRLLWAQGMCNELWGFRCNAALGIPAVREKNILRVCSHGIIRAALKKTNSKMLPLI</sequence>
<dbReference type="EMBL" id="CDMZ01005731">
    <property type="protein sequence ID" value="CEM53842.1"/>
    <property type="molecule type" value="Genomic_DNA"/>
</dbReference>